<sequence>MNDDELLTGVRDAFTALDPVPRDVLAAGRAALAWRLPAATLAEPTLEGAAGAARGTRGGNVRALTFTCPDATIEAEVADAGRFREISGRIVPGTAAAVLVRHRRLPPGGTGAPVEPGGLFCLPPVPPGLVSLVFRLDGGASVVTSWARV</sequence>
<gene>
    <name evidence="1" type="ORF">ACFQ11_36360</name>
</gene>
<protein>
    <submittedName>
        <fullName evidence="1">Uncharacterized protein</fullName>
    </submittedName>
</protein>
<accession>A0ABW3F574</accession>
<organism evidence="1 2">
    <name type="scientific">Actinomadura sediminis</name>
    <dbReference type="NCBI Taxonomy" id="1038904"/>
    <lineage>
        <taxon>Bacteria</taxon>
        <taxon>Bacillati</taxon>
        <taxon>Actinomycetota</taxon>
        <taxon>Actinomycetes</taxon>
        <taxon>Streptosporangiales</taxon>
        <taxon>Thermomonosporaceae</taxon>
        <taxon>Actinomadura</taxon>
    </lineage>
</organism>
<reference evidence="2" key="1">
    <citation type="journal article" date="2019" name="Int. J. Syst. Evol. Microbiol.">
        <title>The Global Catalogue of Microorganisms (GCM) 10K type strain sequencing project: providing services to taxonomists for standard genome sequencing and annotation.</title>
        <authorList>
            <consortium name="The Broad Institute Genomics Platform"/>
            <consortium name="The Broad Institute Genome Sequencing Center for Infectious Disease"/>
            <person name="Wu L."/>
            <person name="Ma J."/>
        </authorList>
    </citation>
    <scope>NUCLEOTIDE SEQUENCE [LARGE SCALE GENOMIC DNA]</scope>
    <source>
        <strain evidence="2">JCM 31202</strain>
    </source>
</reference>
<dbReference type="RefSeq" id="WP_378307259.1">
    <property type="nucleotide sequence ID" value="NZ_JBHTJA010000177.1"/>
</dbReference>
<keyword evidence="2" id="KW-1185">Reference proteome</keyword>
<dbReference type="Proteomes" id="UP001596972">
    <property type="component" value="Unassembled WGS sequence"/>
</dbReference>
<evidence type="ECO:0000313" key="2">
    <source>
        <dbReference type="Proteomes" id="UP001596972"/>
    </source>
</evidence>
<comment type="caution">
    <text evidence="1">The sequence shown here is derived from an EMBL/GenBank/DDBJ whole genome shotgun (WGS) entry which is preliminary data.</text>
</comment>
<dbReference type="EMBL" id="JBHTJA010000177">
    <property type="protein sequence ID" value="MFD0905894.1"/>
    <property type="molecule type" value="Genomic_DNA"/>
</dbReference>
<name>A0ABW3F574_9ACTN</name>
<evidence type="ECO:0000313" key="1">
    <source>
        <dbReference type="EMBL" id="MFD0905894.1"/>
    </source>
</evidence>
<proteinExistence type="predicted"/>